<evidence type="ECO:0000313" key="2">
    <source>
        <dbReference type="Proteomes" id="UP000217696"/>
    </source>
</evidence>
<dbReference type="RefSeq" id="WP_096465130.1">
    <property type="nucleotide sequence ID" value="NZ_AP017312.1"/>
</dbReference>
<dbReference type="OrthoDB" id="2081437at2"/>
<proteinExistence type="predicted"/>
<dbReference type="Proteomes" id="UP000217696">
    <property type="component" value="Chromosome"/>
</dbReference>
<dbReference type="EMBL" id="AP017312">
    <property type="protein sequence ID" value="BAU27638.1"/>
    <property type="molecule type" value="Genomic_DNA"/>
</dbReference>
<accession>A0A0U5B7P7</accession>
<evidence type="ECO:0000313" key="1">
    <source>
        <dbReference type="EMBL" id="BAU27638.1"/>
    </source>
</evidence>
<sequence length="146" mass="15828">MNEGINIMGDWTFEYENGTVIEEKNIVVLSGLSFLAALFIGEKPSIIPFHLAMGTGTTAAASTDTMLHEEVFRKPVSAKTRQANMLRLRTYLLSSEANGDWKEFGIVLAGTDQIGSGTLFNRLVTPISKASNMALTIECRLTLAAG</sequence>
<name>A0A0U5B7P7_9BACL</name>
<keyword evidence="2" id="KW-1185">Reference proteome</keyword>
<organism evidence="1 2">
    <name type="scientific">Aneurinibacillus soli</name>
    <dbReference type="NCBI Taxonomy" id="1500254"/>
    <lineage>
        <taxon>Bacteria</taxon>
        <taxon>Bacillati</taxon>
        <taxon>Bacillota</taxon>
        <taxon>Bacilli</taxon>
        <taxon>Bacillales</taxon>
        <taxon>Paenibacillaceae</taxon>
        <taxon>Aneurinibacillus group</taxon>
        <taxon>Aneurinibacillus</taxon>
    </lineage>
</organism>
<gene>
    <name evidence="1" type="ORF">CB4_01812</name>
</gene>
<protein>
    <submittedName>
        <fullName evidence="1">Uncharacterized protein</fullName>
    </submittedName>
</protein>
<dbReference type="AlphaFoldDB" id="A0A0U5B7P7"/>
<reference evidence="1 2" key="1">
    <citation type="submission" date="2015-12" db="EMBL/GenBank/DDBJ databases">
        <title>Genome sequence of Aneurinibacillus soli.</title>
        <authorList>
            <person name="Lee J.S."/>
            <person name="Lee K.C."/>
            <person name="Kim K.K."/>
            <person name="Lee B.W."/>
        </authorList>
    </citation>
    <scope>NUCLEOTIDE SEQUENCE [LARGE SCALE GENOMIC DNA]</scope>
    <source>
        <strain evidence="1 2">CB4</strain>
    </source>
</reference>
<dbReference type="KEGG" id="asoc:CB4_01812"/>